<protein>
    <recommendedName>
        <fullName evidence="2">MurNAc-LAA domain-containing protein</fullName>
    </recommendedName>
</protein>
<dbReference type="GO" id="GO:0008745">
    <property type="term" value="F:N-acetylmuramoyl-L-alanine amidase activity"/>
    <property type="evidence" value="ECO:0007669"/>
    <property type="project" value="InterPro"/>
</dbReference>
<dbReference type="InterPro" id="IPR002508">
    <property type="entry name" value="MurNAc-LAA_cat"/>
</dbReference>
<dbReference type="GO" id="GO:0009253">
    <property type="term" value="P:peptidoglycan catabolic process"/>
    <property type="evidence" value="ECO:0007669"/>
    <property type="project" value="InterPro"/>
</dbReference>
<accession>A0A538TF76</accession>
<dbReference type="CDD" id="cd02696">
    <property type="entry name" value="MurNAc-LAA"/>
    <property type="match status" value="2"/>
</dbReference>
<evidence type="ECO:0000256" key="1">
    <source>
        <dbReference type="ARBA" id="ARBA00022801"/>
    </source>
</evidence>
<comment type="caution">
    <text evidence="3">The sequence shown here is derived from an EMBL/GenBank/DDBJ whole genome shotgun (WGS) entry which is preliminary data.</text>
</comment>
<evidence type="ECO:0000259" key="2">
    <source>
        <dbReference type="SMART" id="SM00646"/>
    </source>
</evidence>
<dbReference type="Gene3D" id="3.40.630.40">
    <property type="entry name" value="Zn-dependent exopeptidases"/>
    <property type="match status" value="2"/>
</dbReference>
<name>A0A538TF76_UNCEI</name>
<dbReference type="Pfam" id="PF01520">
    <property type="entry name" value="Amidase_3"/>
    <property type="match status" value="2"/>
</dbReference>
<dbReference type="AlphaFoldDB" id="A0A538TF76"/>
<dbReference type="SMART" id="SM00646">
    <property type="entry name" value="Ami_3"/>
    <property type="match status" value="1"/>
</dbReference>
<sequence>MTVRVMDRPGSWDSGNVAAARARRRRRAALAWVMALAALSPGCARRLPPTPPKPPPTPMVRAKAGYDARVDSLDAVDPAPLAGRRIALDPGHGGRFRGSLGVHGLAEADVNLAVALELRDLLQAHGAVVFMTRSTDRDFLTPADSSLRADLNERVRLANQFQPDLFVSIHHNADPGGAHDRNETQTYYKLGDDGSSLDAAASIHRYLRRNLSIEAQRILAGNYSVLRNSVGPAVLTEASYLTNPDVEARLSLATKRRLEAEALFLGLAHYFGRRAPVIEELAARRDEAAAPDTAFAEIAAPLLTARIAGAFDFVELTLDRDMLPALQRGDALEWRPDRPLAAGPHLARLVVRRAGSGAARARTLRFHMRRRPTCLAADALPERWAGALQAVRVRVLDEWGAPDPDSLVVRVRALTRGIAPRETTLVARGGEAWGYFRAARDAGSPTRARALGFAARLVSLHPEPPVSGACHATAELWVPRGTEHVWTGFVRAMPSGAPLRDHGPSNDGSASWLTRDGFAALLTDSAGVPMAPRLDGYRRWGGGRSKAPGFVAVAGGALEGRRIVLDPDGGGEDAAGMGPSGTRAAFYNLEVARALRSFLTAAGAEVHLARSTDIAVSDVERVRSSEAFRADRYLRIGHRPEPPRLGYYFSSGPGRQWARRLAAEITRFAGPAPAPAEDAQYPLQQASATALYASPARVDEPADEDRMNSPGALRAEAYALYASLLREWAPDAAWPLDSLRVEDAEGRPVPGAAVTLGDALVLETDAAGRVRFYRTEPGLLEVSVTDPRVSARTVLIDSDRGVLLSRSRR</sequence>
<gene>
    <name evidence="3" type="ORF">E6K78_12000</name>
</gene>
<reference evidence="3 4" key="1">
    <citation type="journal article" date="2019" name="Nat. Microbiol.">
        <title>Mediterranean grassland soil C-N compound turnover is dependent on rainfall and depth, and is mediated by genomically divergent microorganisms.</title>
        <authorList>
            <person name="Diamond S."/>
            <person name="Andeer P.F."/>
            <person name="Li Z."/>
            <person name="Crits-Christoph A."/>
            <person name="Burstein D."/>
            <person name="Anantharaman K."/>
            <person name="Lane K.R."/>
            <person name="Thomas B.C."/>
            <person name="Pan C."/>
            <person name="Northen T.R."/>
            <person name="Banfield J.F."/>
        </authorList>
    </citation>
    <scope>NUCLEOTIDE SEQUENCE [LARGE SCALE GENOMIC DNA]</scope>
    <source>
        <strain evidence="3">WS_8</strain>
    </source>
</reference>
<dbReference type="PANTHER" id="PTHR30404:SF0">
    <property type="entry name" value="N-ACETYLMURAMOYL-L-ALANINE AMIDASE AMIC"/>
    <property type="match status" value="1"/>
</dbReference>
<proteinExistence type="predicted"/>
<dbReference type="Proteomes" id="UP000316609">
    <property type="component" value="Unassembled WGS sequence"/>
</dbReference>
<dbReference type="PANTHER" id="PTHR30404">
    <property type="entry name" value="N-ACETYLMURAMOYL-L-ALANINE AMIDASE"/>
    <property type="match status" value="1"/>
</dbReference>
<dbReference type="EMBL" id="VBOY01000143">
    <property type="protein sequence ID" value="TMQ62289.1"/>
    <property type="molecule type" value="Genomic_DNA"/>
</dbReference>
<evidence type="ECO:0000313" key="3">
    <source>
        <dbReference type="EMBL" id="TMQ62289.1"/>
    </source>
</evidence>
<keyword evidence="1" id="KW-0378">Hydrolase</keyword>
<organism evidence="3 4">
    <name type="scientific">Eiseniibacteriota bacterium</name>
    <dbReference type="NCBI Taxonomy" id="2212470"/>
    <lineage>
        <taxon>Bacteria</taxon>
        <taxon>Candidatus Eiseniibacteriota</taxon>
    </lineage>
</organism>
<feature type="domain" description="MurNAc-LAA" evidence="2">
    <location>
        <begin position="155"/>
        <end position="268"/>
    </location>
</feature>
<dbReference type="SUPFAM" id="SSF53187">
    <property type="entry name" value="Zn-dependent exopeptidases"/>
    <property type="match status" value="2"/>
</dbReference>
<evidence type="ECO:0000313" key="4">
    <source>
        <dbReference type="Proteomes" id="UP000316609"/>
    </source>
</evidence>
<dbReference type="GO" id="GO:0030288">
    <property type="term" value="C:outer membrane-bounded periplasmic space"/>
    <property type="evidence" value="ECO:0007669"/>
    <property type="project" value="TreeGrafter"/>
</dbReference>
<dbReference type="InterPro" id="IPR050695">
    <property type="entry name" value="N-acetylmuramoyl_amidase_3"/>
</dbReference>